<dbReference type="Gene3D" id="3.40.50.10140">
    <property type="entry name" value="Toll/interleukin-1 receptor homology (TIR) domain"/>
    <property type="match status" value="1"/>
</dbReference>
<dbReference type="SUPFAM" id="SSF52200">
    <property type="entry name" value="Toll/Interleukin receptor TIR domain"/>
    <property type="match status" value="1"/>
</dbReference>
<gene>
    <name evidence="4" type="ORF">NZK81_18025</name>
</gene>
<evidence type="ECO:0000313" key="5">
    <source>
        <dbReference type="Proteomes" id="UP001165583"/>
    </source>
</evidence>
<accession>A0ABT2I9F5</accession>
<dbReference type="Proteomes" id="UP001165583">
    <property type="component" value="Unassembled WGS sequence"/>
</dbReference>
<keyword evidence="1" id="KW-0175">Coiled coil</keyword>
<evidence type="ECO:0000313" key="4">
    <source>
        <dbReference type="EMBL" id="MCT2401453.1"/>
    </source>
</evidence>
<dbReference type="Pfam" id="PF13676">
    <property type="entry name" value="TIR_2"/>
    <property type="match status" value="1"/>
</dbReference>
<dbReference type="SMART" id="SM00255">
    <property type="entry name" value="TIR"/>
    <property type="match status" value="1"/>
</dbReference>
<evidence type="ECO:0000256" key="2">
    <source>
        <dbReference type="SAM" id="Phobius"/>
    </source>
</evidence>
<dbReference type="InterPro" id="IPR000157">
    <property type="entry name" value="TIR_dom"/>
</dbReference>
<feature type="transmembrane region" description="Helical" evidence="2">
    <location>
        <begin position="265"/>
        <end position="286"/>
    </location>
</feature>
<feature type="coiled-coil region" evidence="1">
    <location>
        <begin position="173"/>
        <end position="242"/>
    </location>
</feature>
<dbReference type="RefSeq" id="WP_260047480.1">
    <property type="nucleotide sequence ID" value="NZ_JANZXA010000014.1"/>
</dbReference>
<organism evidence="4 5">
    <name type="scientific">Novosphingobium mangrovi</name>
    <name type="common">ex Huang et al. 2023</name>
    <dbReference type="NCBI Taxonomy" id="2976432"/>
    <lineage>
        <taxon>Bacteria</taxon>
        <taxon>Pseudomonadati</taxon>
        <taxon>Pseudomonadota</taxon>
        <taxon>Alphaproteobacteria</taxon>
        <taxon>Sphingomonadales</taxon>
        <taxon>Sphingomonadaceae</taxon>
        <taxon>Novosphingobium</taxon>
    </lineage>
</organism>
<comment type="caution">
    <text evidence="4">The sequence shown here is derived from an EMBL/GenBank/DDBJ whole genome shotgun (WGS) entry which is preliminary data.</text>
</comment>
<keyword evidence="4" id="KW-0675">Receptor</keyword>
<reference evidence="4" key="1">
    <citation type="submission" date="2022-09" db="EMBL/GenBank/DDBJ databases">
        <title>Novosphingobium sp. Nov., a polycyclic aromatic hydrocarbon-degrading bacterium isolated form mangrove sediments in HongKong.</title>
        <authorList>
            <person name="Hu Z."/>
        </authorList>
    </citation>
    <scope>NUCLEOTIDE SEQUENCE</scope>
    <source>
        <strain evidence="4">HK4-1</strain>
    </source>
</reference>
<evidence type="ECO:0000259" key="3">
    <source>
        <dbReference type="SMART" id="SM00255"/>
    </source>
</evidence>
<feature type="transmembrane region" description="Helical" evidence="2">
    <location>
        <begin position="298"/>
        <end position="320"/>
    </location>
</feature>
<evidence type="ECO:0000256" key="1">
    <source>
        <dbReference type="SAM" id="Coils"/>
    </source>
</evidence>
<keyword evidence="2" id="KW-0472">Membrane</keyword>
<keyword evidence="2" id="KW-0812">Transmembrane</keyword>
<sequence length="337" mass="37180">MADIFISYSRSDRERCSAIRKALEDLKVSVWSDTGIGAGSSFDREIEREIEACTALLVLWSGQSVDSDWVRNEARTGKERSGLVAVQLEPCQLPLEFRSVQAEVLPDGAQGTAHATWLGILSRIGELTGRPGLAEYARICTEGSLDDWKRWLARHPDDPLAPDAIDGIVERAMPDMRQQLASERTKRAALEAELAEHVDASRARSTEITTNARELVRLRGELEDTRNGLREAETELSRFRAASGSNSGFDDGGLAGLGIVLGHRLALYICALLWFVAIWFCWEPLSQLMNGRGALADVFWICFGIAALFVPAVIITMKILRKRSALARETEGLALPD</sequence>
<dbReference type="InterPro" id="IPR035897">
    <property type="entry name" value="Toll_tir_struct_dom_sf"/>
</dbReference>
<name>A0ABT2I9F5_9SPHN</name>
<keyword evidence="5" id="KW-1185">Reference proteome</keyword>
<keyword evidence="2" id="KW-1133">Transmembrane helix</keyword>
<dbReference type="EMBL" id="JANZXA010000014">
    <property type="protein sequence ID" value="MCT2401453.1"/>
    <property type="molecule type" value="Genomic_DNA"/>
</dbReference>
<protein>
    <submittedName>
        <fullName evidence="4">Toll/interleukin-1 receptor domain-containing protein</fullName>
    </submittedName>
</protein>
<proteinExistence type="predicted"/>
<feature type="domain" description="TIR" evidence="3">
    <location>
        <begin position="1"/>
        <end position="158"/>
    </location>
</feature>